<evidence type="ECO:0000313" key="6">
    <source>
        <dbReference type="Proteomes" id="UP000680158"/>
    </source>
</evidence>
<evidence type="ECO:0000313" key="5">
    <source>
        <dbReference type="EMBL" id="MBR7745707.1"/>
    </source>
</evidence>
<dbReference type="CDD" id="cd01168">
    <property type="entry name" value="adenosine_kinase"/>
    <property type="match status" value="1"/>
</dbReference>
<gene>
    <name evidence="5" type="ORF">KDM92_03880</name>
</gene>
<dbReference type="SUPFAM" id="SSF53613">
    <property type="entry name" value="Ribokinase-like"/>
    <property type="match status" value="1"/>
</dbReference>
<keyword evidence="6" id="KW-1185">Reference proteome</keyword>
<dbReference type="RefSeq" id="WP_212683097.1">
    <property type="nucleotide sequence ID" value="NZ_JAGSPM010000002.1"/>
</dbReference>
<feature type="domain" description="Carbohydrate kinase PfkB" evidence="4">
    <location>
        <begin position="59"/>
        <end position="319"/>
    </location>
</feature>
<dbReference type="GO" id="GO:0016301">
    <property type="term" value="F:kinase activity"/>
    <property type="evidence" value="ECO:0007669"/>
    <property type="project" value="UniProtKB-KW"/>
</dbReference>
<comment type="caution">
    <text evidence="5">The sequence shown here is derived from an EMBL/GenBank/DDBJ whole genome shotgun (WGS) entry which is preliminary data.</text>
</comment>
<dbReference type="EMBL" id="JAGSPM010000002">
    <property type="protein sequence ID" value="MBR7745707.1"/>
    <property type="molecule type" value="Genomic_DNA"/>
</dbReference>
<keyword evidence="3 5" id="KW-0418">Kinase</keyword>
<dbReference type="Proteomes" id="UP000680158">
    <property type="component" value="Unassembled WGS sequence"/>
</dbReference>
<dbReference type="PANTHER" id="PTHR43320:SF3">
    <property type="entry name" value="CARBOHYDRATE KINASE PFKB DOMAIN-CONTAINING PROTEIN"/>
    <property type="match status" value="1"/>
</dbReference>
<dbReference type="InterPro" id="IPR029056">
    <property type="entry name" value="Ribokinase-like"/>
</dbReference>
<evidence type="ECO:0000256" key="3">
    <source>
        <dbReference type="ARBA" id="ARBA00022777"/>
    </source>
</evidence>
<protein>
    <submittedName>
        <fullName evidence="5">Adenosine kinase</fullName>
    </submittedName>
</protein>
<keyword evidence="2" id="KW-0808">Transferase</keyword>
<name>A0A941DG91_9BURK</name>
<evidence type="ECO:0000256" key="2">
    <source>
        <dbReference type="ARBA" id="ARBA00022679"/>
    </source>
</evidence>
<dbReference type="PANTHER" id="PTHR43320">
    <property type="entry name" value="SUGAR KINASE"/>
    <property type="match status" value="1"/>
</dbReference>
<comment type="similarity">
    <text evidence="1">Belongs to the carbohydrate kinase PfkB family.</text>
</comment>
<sequence length="338" mass="36345">MKKHYAVYGLGAALVDTEITLSDADLIAMNVDKGVMTLVDEARQAELIAALDHHLVASKRASGGSAANTTIAASYFGCKSFYSCKVANDENGAFYLADLKAAGVAIPEHITPPAGITGKCLVMITPDAERTMNTFLGISAELSVNELDLAALKESDFVYIEGYLVTSPTGRKAAIQLREHAQQHGTRVALSLSDPAMVQFFRDGLLEMIGNKVDLIFCNRDEVLGFTQSDNFEQACELLKQFADKFAITCGADGAVVFDGEQLHQVSAPKVQAIDTNGAGDMFAGAFLYAVHRGVDFVRAAEFANSAAATVVTQYGPRLQAQQYRDLRSQFFADEASM</sequence>
<evidence type="ECO:0000256" key="1">
    <source>
        <dbReference type="ARBA" id="ARBA00010688"/>
    </source>
</evidence>
<dbReference type="Pfam" id="PF00294">
    <property type="entry name" value="PfkB"/>
    <property type="match status" value="1"/>
</dbReference>
<dbReference type="InterPro" id="IPR002173">
    <property type="entry name" value="Carboh/pur_kinase_PfkB_CS"/>
</dbReference>
<dbReference type="Gene3D" id="3.40.1190.20">
    <property type="match status" value="1"/>
</dbReference>
<dbReference type="PROSITE" id="PS00584">
    <property type="entry name" value="PFKB_KINASES_2"/>
    <property type="match status" value="1"/>
</dbReference>
<dbReference type="AlphaFoldDB" id="A0A941DG91"/>
<reference evidence="5 6" key="1">
    <citation type="submission" date="2021-04" db="EMBL/GenBank/DDBJ databases">
        <title>novel species isolated from subtropical streams in China.</title>
        <authorList>
            <person name="Lu H."/>
        </authorList>
    </citation>
    <scope>NUCLEOTIDE SEQUENCE [LARGE SCALE GENOMIC DNA]</scope>
    <source>
        <strain evidence="5 6">BYS107W</strain>
    </source>
</reference>
<dbReference type="InterPro" id="IPR052700">
    <property type="entry name" value="Carb_kinase_PfkB-like"/>
</dbReference>
<accession>A0A941DG91</accession>
<evidence type="ECO:0000259" key="4">
    <source>
        <dbReference type="Pfam" id="PF00294"/>
    </source>
</evidence>
<dbReference type="InterPro" id="IPR011611">
    <property type="entry name" value="PfkB_dom"/>
</dbReference>
<proteinExistence type="inferred from homology"/>
<organism evidence="5 6">
    <name type="scientific">Undibacterium baiyunense</name>
    <dbReference type="NCBI Taxonomy" id="2828731"/>
    <lineage>
        <taxon>Bacteria</taxon>
        <taxon>Pseudomonadati</taxon>
        <taxon>Pseudomonadota</taxon>
        <taxon>Betaproteobacteria</taxon>
        <taxon>Burkholderiales</taxon>
        <taxon>Oxalobacteraceae</taxon>
        <taxon>Undibacterium</taxon>
    </lineage>
</organism>